<keyword evidence="1" id="KW-0677">Repeat</keyword>
<dbReference type="PANTHER" id="PTHR24171">
    <property type="entry name" value="ANKYRIN REPEAT DOMAIN-CONTAINING PROTEIN 39-RELATED"/>
    <property type="match status" value="1"/>
</dbReference>
<feature type="repeat" description="ANK" evidence="3">
    <location>
        <begin position="249"/>
        <end position="281"/>
    </location>
</feature>
<dbReference type="InterPro" id="IPR036770">
    <property type="entry name" value="Ankyrin_rpt-contain_sf"/>
</dbReference>
<dbReference type="SUPFAM" id="SSF49599">
    <property type="entry name" value="TRAF domain-like"/>
    <property type="match status" value="1"/>
</dbReference>
<dbReference type="AlphaFoldDB" id="A0A7S0XBZ2"/>
<dbReference type="InterPro" id="IPR002110">
    <property type="entry name" value="Ankyrin_rpt"/>
</dbReference>
<protein>
    <recommendedName>
        <fullName evidence="6">RING-type E3 ubiquitin transferase</fullName>
    </recommendedName>
</protein>
<evidence type="ECO:0000256" key="4">
    <source>
        <dbReference type="SAM" id="MobiDB-lite"/>
    </source>
</evidence>
<evidence type="ECO:0000256" key="3">
    <source>
        <dbReference type="PROSITE-ProRule" id="PRU00023"/>
    </source>
</evidence>
<dbReference type="Pfam" id="PF12796">
    <property type="entry name" value="Ank_2"/>
    <property type="match status" value="3"/>
</dbReference>
<evidence type="ECO:0000313" key="5">
    <source>
        <dbReference type="EMBL" id="CAD8715026.1"/>
    </source>
</evidence>
<dbReference type="Gene3D" id="3.30.40.10">
    <property type="entry name" value="Zinc/RING finger domain, C3HC4 (zinc finger)"/>
    <property type="match status" value="2"/>
</dbReference>
<feature type="compositionally biased region" description="Basic and acidic residues" evidence="4">
    <location>
        <begin position="8"/>
        <end position="19"/>
    </location>
</feature>
<proteinExistence type="predicted"/>
<dbReference type="Gene3D" id="1.25.40.20">
    <property type="entry name" value="Ankyrin repeat-containing domain"/>
    <property type="match status" value="3"/>
</dbReference>
<feature type="repeat" description="ANK" evidence="3">
    <location>
        <begin position="282"/>
        <end position="314"/>
    </location>
</feature>
<dbReference type="SMART" id="SM00248">
    <property type="entry name" value="ANK"/>
    <property type="match status" value="7"/>
</dbReference>
<organism evidence="5">
    <name type="scientific">Mantoniella antarctica</name>
    <dbReference type="NCBI Taxonomy" id="81844"/>
    <lineage>
        <taxon>Eukaryota</taxon>
        <taxon>Viridiplantae</taxon>
        <taxon>Chlorophyta</taxon>
        <taxon>Mamiellophyceae</taxon>
        <taxon>Mamiellales</taxon>
        <taxon>Mamiellaceae</taxon>
        <taxon>Mantoniella</taxon>
    </lineage>
</organism>
<dbReference type="PROSITE" id="PS50297">
    <property type="entry name" value="ANK_REP_REGION"/>
    <property type="match status" value="6"/>
</dbReference>
<evidence type="ECO:0008006" key="6">
    <source>
        <dbReference type="Google" id="ProtNLM"/>
    </source>
</evidence>
<gene>
    <name evidence="5" type="ORF">MANT1106_LOCUS16574</name>
</gene>
<feature type="region of interest" description="Disordered" evidence="4">
    <location>
        <begin position="1"/>
        <end position="21"/>
    </location>
</feature>
<dbReference type="InterPro" id="IPR013083">
    <property type="entry name" value="Znf_RING/FYVE/PHD"/>
</dbReference>
<dbReference type="PRINTS" id="PR01415">
    <property type="entry name" value="ANKYRIN"/>
</dbReference>
<evidence type="ECO:0000256" key="2">
    <source>
        <dbReference type="ARBA" id="ARBA00023043"/>
    </source>
</evidence>
<evidence type="ECO:0000256" key="1">
    <source>
        <dbReference type="ARBA" id="ARBA00022737"/>
    </source>
</evidence>
<keyword evidence="2 3" id="KW-0040">ANK repeat</keyword>
<name>A0A7S0XBZ2_9CHLO</name>
<feature type="repeat" description="ANK" evidence="3">
    <location>
        <begin position="387"/>
        <end position="419"/>
    </location>
</feature>
<reference evidence="5" key="1">
    <citation type="submission" date="2021-01" db="EMBL/GenBank/DDBJ databases">
        <authorList>
            <person name="Corre E."/>
            <person name="Pelletier E."/>
            <person name="Niang G."/>
            <person name="Scheremetjew M."/>
            <person name="Finn R."/>
            <person name="Kale V."/>
            <person name="Holt S."/>
            <person name="Cochrane G."/>
            <person name="Meng A."/>
            <person name="Brown T."/>
            <person name="Cohen L."/>
        </authorList>
    </citation>
    <scope>NUCLEOTIDE SEQUENCE</scope>
    <source>
        <strain evidence="5">SL-175</strain>
    </source>
</reference>
<feature type="repeat" description="ANK" evidence="3">
    <location>
        <begin position="353"/>
        <end position="385"/>
    </location>
</feature>
<dbReference type="PANTHER" id="PTHR24171:SF10">
    <property type="entry name" value="ANKYRIN REPEAT DOMAIN-CONTAINING PROTEIN 29-LIKE"/>
    <property type="match status" value="1"/>
</dbReference>
<dbReference type="EMBL" id="HBFC01027548">
    <property type="protein sequence ID" value="CAD8715026.1"/>
    <property type="molecule type" value="Transcribed_RNA"/>
</dbReference>
<feature type="repeat" description="ANK" evidence="3">
    <location>
        <begin position="316"/>
        <end position="348"/>
    </location>
</feature>
<accession>A0A7S0XBZ2</accession>
<sequence length="496" mass="52787">MSSAVETDTNRSRTRGRGDVDDDQDGVLENLKCVVCLEAPWGRIEQCCNGHLMCAEAGPWARGEGRDNEAKVGQRPRHASCASQVRATRTPKCPVCRHGLTEIAIRALSAEQSIAVLPAKCRYCHGGMPRGSLGPHEAACPRAPVPCVAAKVGCMWTGLRGVREAHEATCVRAAVNAQVAPLCERLVAAERQIQELKLSNVNLVRSDEEHIGLQREMLLSAATFGDVYMVSQLLRRTGVSVDFVYQDRQGATMLVEASDNGHLDVVEYLLTKGADVNLFGTDGESPLGIAAIKGHTQVVDKLLAHGANVNLATVDDGETPLYAAASEGRIDVAQLLINGGADVNQISTEENAIGMTPLFIAAQEGYTGVVQMLLEQGATVDLATLDDGATPLYAASMIGNVDVVEMLIDKGANVDDAKFDGRTPLGVAAQKGMAAVVRVLLAAGAKIWDLWDGEETSGVGEVDETDTSMSRATVVEMKRSVDAHRCVSCPHLALRV</sequence>
<dbReference type="PROSITE" id="PS50088">
    <property type="entry name" value="ANK_REPEAT"/>
    <property type="match status" value="6"/>
</dbReference>
<feature type="repeat" description="ANK" evidence="3">
    <location>
        <begin position="420"/>
        <end position="447"/>
    </location>
</feature>
<dbReference type="SUPFAM" id="SSF48403">
    <property type="entry name" value="Ankyrin repeat"/>
    <property type="match status" value="1"/>
</dbReference>